<accession>A0A1Y4L4W8</accession>
<dbReference type="Proteomes" id="UP000195326">
    <property type="component" value="Unassembled WGS sequence"/>
</dbReference>
<comment type="caution">
    <text evidence="1">The sequence shown here is derived from an EMBL/GenBank/DDBJ whole genome shotgun (WGS) entry which is preliminary data.</text>
</comment>
<reference evidence="1" key="2">
    <citation type="journal article" date="2018" name="BMC Genomics">
        <title>Whole genome sequencing and function prediction of 133 gut anaerobes isolated from chicken caecum in pure cultures.</title>
        <authorList>
            <person name="Medvecky M."/>
            <person name="Cejkova D."/>
            <person name="Polansky O."/>
            <person name="Karasova D."/>
            <person name="Kubasova T."/>
            <person name="Cizek A."/>
            <person name="Rychlik I."/>
        </authorList>
    </citation>
    <scope>NUCLEOTIDE SEQUENCE</scope>
    <source>
        <strain evidence="2">An179</strain>
        <strain evidence="1">An180</strain>
    </source>
</reference>
<dbReference type="EMBL" id="NFKL01000021">
    <property type="protein sequence ID" value="OUP56059.1"/>
    <property type="molecule type" value="Genomic_DNA"/>
</dbReference>
<dbReference type="AlphaFoldDB" id="A0A1Y4L4W8"/>
<reference evidence="3 4" key="1">
    <citation type="submission" date="2017-04" db="EMBL/GenBank/DDBJ databases">
        <title>Function of individual gut microbiota members based on whole genome sequencing of pure cultures obtained from chicken caecum.</title>
        <authorList>
            <person name="Medvecky M."/>
            <person name="Cejkova D."/>
            <person name="Polansky O."/>
            <person name="Karasova D."/>
            <person name="Kubasova T."/>
            <person name="Cizek A."/>
            <person name="Rychlik I."/>
        </authorList>
    </citation>
    <scope>NUCLEOTIDE SEQUENCE [LARGE SCALE GENOMIC DNA]</scope>
    <source>
        <strain evidence="3">An179</strain>
        <strain evidence="4">An180</strain>
    </source>
</reference>
<evidence type="ECO:0000313" key="3">
    <source>
        <dbReference type="Proteomes" id="UP000195326"/>
    </source>
</evidence>
<protein>
    <submittedName>
        <fullName evidence="1">Uncharacterized protein</fullName>
    </submittedName>
</protein>
<organism evidence="1 4">
    <name type="scientific">Butyricicoccus pullicaecorum</name>
    <dbReference type="NCBI Taxonomy" id="501571"/>
    <lineage>
        <taxon>Bacteria</taxon>
        <taxon>Bacillati</taxon>
        <taxon>Bacillota</taxon>
        <taxon>Clostridia</taxon>
        <taxon>Eubacteriales</taxon>
        <taxon>Butyricicoccaceae</taxon>
        <taxon>Butyricicoccus</taxon>
    </lineage>
</organism>
<evidence type="ECO:0000313" key="4">
    <source>
        <dbReference type="Proteomes" id="UP000195897"/>
    </source>
</evidence>
<gene>
    <name evidence="2" type="ORF">B5F15_13325</name>
    <name evidence="1" type="ORF">B5F17_11970</name>
</gene>
<dbReference type="Proteomes" id="UP000195897">
    <property type="component" value="Unassembled WGS sequence"/>
</dbReference>
<proteinExistence type="predicted"/>
<evidence type="ECO:0000313" key="1">
    <source>
        <dbReference type="EMBL" id="OUP51696.1"/>
    </source>
</evidence>
<dbReference type="EMBL" id="NFKK01000018">
    <property type="protein sequence ID" value="OUP51696.1"/>
    <property type="molecule type" value="Genomic_DNA"/>
</dbReference>
<dbReference type="RefSeq" id="WP_016147712.1">
    <property type="nucleotide sequence ID" value="NZ_CABKSA010000001.1"/>
</dbReference>
<dbReference type="STRING" id="501571.GCA_900143195_00798"/>
<evidence type="ECO:0000313" key="2">
    <source>
        <dbReference type="EMBL" id="OUP56059.1"/>
    </source>
</evidence>
<sequence length="112" mass="12605">MSIVLSYRALRDEPLSADEAAAIDIVIARYQSDFEYREAADAFTVNPSDPNASEVIFSGTVCLPAEDAESRDYWMCCLTDIRRILEDADWTVSQGDTALDWDEDDGWMLPET</sequence>
<name>A0A1Y4L4W8_9FIRM</name>